<sequence>MSGSPRAGRLKVLPSSVWPPISPAIWSRGTRMLGNRYFQYGVFILLPALYFRLSHLIFTHNSATLSFYLAVVLFYLPFRTASVFWDLLRSKIFFPDSYRRHGGSRFSSGLLATPPTRGVSKSWPTLWILAGIFVFWTYYYGLADPFPKVSELLEDPVFHDHKRSNASYFIAANFWNNEPVLPHWTREMTSLIEILGPSQVFLSLTENDSEDNTASMLLHYARTLTKMQVPHSLNITRELRGYPSNMPWHDIPHRMSYMANLRNGALQPLYDNPTPFRSLILMNDVVFHHTDVLKLIIASNDKTMACSLDMDGATLYDQWVLRDSCGRSTSGFWPFFMDGRDRATVRRGGIVSVGTCWNGIVVLDADPFLNATLRRKPSRLEPLRFPQPPGCILSECALLPLTLVNQTADPEVVMDSSVVVAYTVQWWNYYAVWLRTPVARLWMRLFEEHWWAIWWWLFFKEGLRWVGLDDGKEKGECIVKGWPKCDDKTPWEPGTVTFGNIKGEL</sequence>
<gene>
    <name evidence="2" type="ORF">TWF694_002157</name>
</gene>
<evidence type="ECO:0000313" key="3">
    <source>
        <dbReference type="Proteomes" id="UP001365542"/>
    </source>
</evidence>
<keyword evidence="1" id="KW-0812">Transmembrane</keyword>
<feature type="transmembrane region" description="Helical" evidence="1">
    <location>
        <begin position="125"/>
        <end position="142"/>
    </location>
</feature>
<dbReference type="AlphaFoldDB" id="A0AAV9X4P0"/>
<accession>A0AAV9X4P0</accession>
<name>A0AAV9X4P0_9PEZI</name>
<evidence type="ECO:0000256" key="1">
    <source>
        <dbReference type="SAM" id="Phobius"/>
    </source>
</evidence>
<keyword evidence="1" id="KW-1133">Transmembrane helix</keyword>
<dbReference type="PANTHER" id="PTHR34144:SF7">
    <property type="entry name" value="EXPORT PROTEIN (CAP59), PUTATIVE (AFU_ORTHOLOGUE AFUA_7G05020)-RELATED"/>
    <property type="match status" value="1"/>
</dbReference>
<organism evidence="2 3">
    <name type="scientific">Orbilia ellipsospora</name>
    <dbReference type="NCBI Taxonomy" id="2528407"/>
    <lineage>
        <taxon>Eukaryota</taxon>
        <taxon>Fungi</taxon>
        <taxon>Dikarya</taxon>
        <taxon>Ascomycota</taxon>
        <taxon>Pezizomycotina</taxon>
        <taxon>Orbiliomycetes</taxon>
        <taxon>Orbiliales</taxon>
        <taxon>Orbiliaceae</taxon>
        <taxon>Orbilia</taxon>
    </lineage>
</organism>
<reference evidence="2 3" key="1">
    <citation type="submission" date="2019-10" db="EMBL/GenBank/DDBJ databases">
        <authorList>
            <person name="Palmer J.M."/>
        </authorList>
    </citation>
    <scope>NUCLEOTIDE SEQUENCE [LARGE SCALE GENOMIC DNA]</scope>
    <source>
        <strain evidence="2 3">TWF694</strain>
    </source>
</reference>
<dbReference type="EMBL" id="JAVHJO010000010">
    <property type="protein sequence ID" value="KAK6535707.1"/>
    <property type="molecule type" value="Genomic_DNA"/>
</dbReference>
<proteinExistence type="predicted"/>
<keyword evidence="3" id="KW-1185">Reference proteome</keyword>
<dbReference type="PANTHER" id="PTHR34144">
    <property type="entry name" value="CHROMOSOME 8, WHOLE GENOME SHOTGUN SEQUENCE"/>
    <property type="match status" value="1"/>
</dbReference>
<dbReference type="Pfam" id="PF11735">
    <property type="entry name" value="CAP59_mtransfer"/>
    <property type="match status" value="1"/>
</dbReference>
<dbReference type="InterPro" id="IPR021047">
    <property type="entry name" value="Mannosyltransferase_CMT1"/>
</dbReference>
<dbReference type="Proteomes" id="UP001365542">
    <property type="component" value="Unassembled WGS sequence"/>
</dbReference>
<feature type="transmembrane region" description="Helical" evidence="1">
    <location>
        <begin position="37"/>
        <end position="53"/>
    </location>
</feature>
<evidence type="ECO:0000313" key="2">
    <source>
        <dbReference type="EMBL" id="KAK6535707.1"/>
    </source>
</evidence>
<feature type="transmembrane region" description="Helical" evidence="1">
    <location>
        <begin position="65"/>
        <end position="88"/>
    </location>
</feature>
<comment type="caution">
    <text evidence="2">The sequence shown here is derived from an EMBL/GenBank/DDBJ whole genome shotgun (WGS) entry which is preliminary data.</text>
</comment>
<keyword evidence="1" id="KW-0472">Membrane</keyword>
<evidence type="ECO:0008006" key="4">
    <source>
        <dbReference type="Google" id="ProtNLM"/>
    </source>
</evidence>
<protein>
    <recommendedName>
        <fullName evidence="4">Glycosyltransferase family 69 protein</fullName>
    </recommendedName>
</protein>